<dbReference type="Pfam" id="PF01247">
    <property type="entry name" value="Ribosomal_L35Ae"/>
    <property type="match status" value="1"/>
</dbReference>
<protein>
    <submittedName>
        <fullName evidence="4">60S ribosomal protein L33-A</fullName>
    </submittedName>
</protein>
<proteinExistence type="inferred from homology"/>
<gene>
    <name evidence="4" type="ORF">PV09_00195</name>
</gene>
<evidence type="ECO:0000256" key="3">
    <source>
        <dbReference type="ARBA" id="ARBA00023274"/>
    </source>
</evidence>
<dbReference type="InterPro" id="IPR001780">
    <property type="entry name" value="Ribosomal_eL33"/>
</dbReference>
<keyword evidence="3" id="KW-0687">Ribonucleoprotein</keyword>
<dbReference type="HOGENOM" id="CLU_100745_1_0_1"/>
<organism evidence="4 5">
    <name type="scientific">Verruconis gallopava</name>
    <dbReference type="NCBI Taxonomy" id="253628"/>
    <lineage>
        <taxon>Eukaryota</taxon>
        <taxon>Fungi</taxon>
        <taxon>Dikarya</taxon>
        <taxon>Ascomycota</taxon>
        <taxon>Pezizomycotina</taxon>
        <taxon>Dothideomycetes</taxon>
        <taxon>Pleosporomycetidae</taxon>
        <taxon>Venturiales</taxon>
        <taxon>Sympoventuriaceae</taxon>
        <taxon>Verruconis</taxon>
    </lineage>
</organism>
<comment type="similarity">
    <text evidence="1">Belongs to the eukaryotic ribosomal protein eL33 family.</text>
</comment>
<dbReference type="InterPro" id="IPR009000">
    <property type="entry name" value="Transl_B-barrel_sf"/>
</dbReference>
<dbReference type="VEuPathDB" id="FungiDB:PV09_00195"/>
<sequence>MPEAGSRLYVKGRHISYQRAKRNTNPGTSLLQLEGVNTAEAAKFYLGKKVAYVYRAQKEVRGSKFRVIWGKITRTHGNSGIVRAQFRNNLPPKSFGASVRVMLYPSNI</sequence>
<dbReference type="InParanoid" id="A0A0D2BCW7"/>
<accession>A0A0D2BCW7</accession>
<dbReference type="EMBL" id="KN847529">
    <property type="protein sequence ID" value="KIW09274.1"/>
    <property type="molecule type" value="Genomic_DNA"/>
</dbReference>
<dbReference type="AlphaFoldDB" id="A0A0D2BCW7"/>
<dbReference type="InterPro" id="IPR038661">
    <property type="entry name" value="Ribosomal_eL33_sf"/>
</dbReference>
<evidence type="ECO:0000313" key="4">
    <source>
        <dbReference type="EMBL" id="KIW09274.1"/>
    </source>
</evidence>
<dbReference type="RefSeq" id="XP_016219143.1">
    <property type="nucleotide sequence ID" value="XM_016352886.1"/>
</dbReference>
<dbReference type="GeneID" id="27308168"/>
<evidence type="ECO:0000256" key="1">
    <source>
        <dbReference type="ARBA" id="ARBA00009269"/>
    </source>
</evidence>
<dbReference type="FunFam" id="2.40.10.190:FF:000001">
    <property type="entry name" value="60S ribosomal protein L35a"/>
    <property type="match status" value="1"/>
</dbReference>
<dbReference type="PROSITE" id="PS01105">
    <property type="entry name" value="RIBOSOMAL_L35AE"/>
    <property type="match status" value="1"/>
</dbReference>
<keyword evidence="2 4" id="KW-0689">Ribosomal protein</keyword>
<dbReference type="GO" id="GO:0005840">
    <property type="term" value="C:ribosome"/>
    <property type="evidence" value="ECO:0007669"/>
    <property type="project" value="UniProtKB-KW"/>
</dbReference>
<keyword evidence="5" id="KW-1185">Reference proteome</keyword>
<dbReference type="GO" id="GO:1990904">
    <property type="term" value="C:ribonucleoprotein complex"/>
    <property type="evidence" value="ECO:0007669"/>
    <property type="project" value="UniProtKB-KW"/>
</dbReference>
<dbReference type="HAMAP" id="MF_00573">
    <property type="entry name" value="Ribosomal_eL33"/>
    <property type="match status" value="1"/>
</dbReference>
<dbReference type="InterPro" id="IPR018266">
    <property type="entry name" value="Ribosomal_eL33_CS"/>
</dbReference>
<name>A0A0D2BCW7_9PEZI</name>
<dbReference type="PANTHER" id="PTHR10902">
    <property type="entry name" value="60S RIBOSOMAL PROTEIN L35A"/>
    <property type="match status" value="1"/>
</dbReference>
<evidence type="ECO:0000313" key="5">
    <source>
        <dbReference type="Proteomes" id="UP000053259"/>
    </source>
</evidence>
<dbReference type="Proteomes" id="UP000053259">
    <property type="component" value="Unassembled WGS sequence"/>
</dbReference>
<dbReference type="GO" id="GO:0003735">
    <property type="term" value="F:structural constituent of ribosome"/>
    <property type="evidence" value="ECO:0007669"/>
    <property type="project" value="InterPro"/>
</dbReference>
<dbReference type="GO" id="GO:0006412">
    <property type="term" value="P:translation"/>
    <property type="evidence" value="ECO:0007669"/>
    <property type="project" value="InterPro"/>
</dbReference>
<dbReference type="Gene3D" id="2.40.10.190">
    <property type="entry name" value="translation elongation factor selb, chain A, domain 4"/>
    <property type="match status" value="1"/>
</dbReference>
<evidence type="ECO:0000256" key="2">
    <source>
        <dbReference type="ARBA" id="ARBA00022980"/>
    </source>
</evidence>
<dbReference type="SUPFAM" id="SSF50447">
    <property type="entry name" value="Translation proteins"/>
    <property type="match status" value="1"/>
</dbReference>
<reference evidence="4 5" key="1">
    <citation type="submission" date="2015-01" db="EMBL/GenBank/DDBJ databases">
        <title>The Genome Sequence of Ochroconis gallopava CBS43764.</title>
        <authorList>
            <consortium name="The Broad Institute Genomics Platform"/>
            <person name="Cuomo C."/>
            <person name="de Hoog S."/>
            <person name="Gorbushina A."/>
            <person name="Stielow B."/>
            <person name="Teixiera M."/>
            <person name="Abouelleil A."/>
            <person name="Chapman S.B."/>
            <person name="Priest M."/>
            <person name="Young S.K."/>
            <person name="Wortman J."/>
            <person name="Nusbaum C."/>
            <person name="Birren B."/>
        </authorList>
    </citation>
    <scope>NUCLEOTIDE SEQUENCE [LARGE SCALE GENOMIC DNA]</scope>
    <source>
        <strain evidence="4 5">CBS 43764</strain>
    </source>
</reference>
<dbReference type="OrthoDB" id="1166329at2759"/>
<dbReference type="STRING" id="253628.A0A0D2BCW7"/>
<dbReference type="FunCoup" id="A0A0D2BCW7">
    <property type="interactions" value="768"/>
</dbReference>